<dbReference type="HAMAP" id="MF_00415">
    <property type="entry name" value="FlgH"/>
    <property type="match status" value="1"/>
</dbReference>
<dbReference type="PANTHER" id="PTHR34933">
    <property type="entry name" value="FLAGELLAR L-RING PROTEIN"/>
    <property type="match status" value="1"/>
</dbReference>
<name>A0AAI9DMI2_PLUGE</name>
<evidence type="ECO:0000256" key="11">
    <source>
        <dbReference type="ARBA" id="ARBA00032876"/>
    </source>
</evidence>
<evidence type="ECO:0000313" key="14">
    <source>
        <dbReference type="EMBL" id="MDQ2309755.1"/>
    </source>
</evidence>
<evidence type="ECO:0000256" key="8">
    <source>
        <dbReference type="ARBA" id="ARBA00023139"/>
    </source>
</evidence>
<keyword evidence="13" id="KW-0969">Cilium</keyword>
<dbReference type="PANTHER" id="PTHR34933:SF3">
    <property type="entry name" value="FLAGELLAR L-RING PROTEIN"/>
    <property type="match status" value="1"/>
</dbReference>
<evidence type="ECO:0000256" key="12">
    <source>
        <dbReference type="HAMAP-Rule" id="MF_00415"/>
    </source>
</evidence>
<keyword evidence="10" id="KW-0449">Lipoprotein</keyword>
<keyword evidence="7 12" id="KW-0472">Membrane</keyword>
<comment type="subcellular location">
    <subcellularLocation>
        <location evidence="12">Cell outer membrane</location>
    </subcellularLocation>
    <subcellularLocation>
        <location evidence="12">Bacterial flagellum basal body</location>
    </subcellularLocation>
    <subcellularLocation>
        <location evidence="2">Membrane</location>
        <topology evidence="2">Lipid-anchor</topology>
    </subcellularLocation>
</comment>
<dbReference type="RefSeq" id="WP_080732644.1">
    <property type="nucleotide sequence ID" value="NZ_CACVCI010000001.1"/>
</dbReference>
<organism evidence="13">
    <name type="scientific">Pluralibacter gergoviae</name>
    <name type="common">Enterobacter gergoviae</name>
    <dbReference type="NCBI Taxonomy" id="61647"/>
    <lineage>
        <taxon>Bacteria</taxon>
        <taxon>Pseudomonadati</taxon>
        <taxon>Pseudomonadota</taxon>
        <taxon>Gammaproteobacteria</taxon>
        <taxon>Enterobacterales</taxon>
        <taxon>Enterobacteriaceae</taxon>
        <taxon>Pluralibacter</taxon>
    </lineage>
</organism>
<keyword evidence="13" id="KW-0966">Cell projection</keyword>
<dbReference type="Proteomes" id="UP001236270">
    <property type="component" value="Unassembled WGS sequence"/>
</dbReference>
<comment type="similarity">
    <text evidence="3 12">Belongs to the FlgH family.</text>
</comment>
<keyword evidence="6" id="KW-0732">Signal</keyword>
<evidence type="ECO:0000256" key="1">
    <source>
        <dbReference type="ARBA" id="ARBA00002591"/>
    </source>
</evidence>
<dbReference type="PRINTS" id="PR01008">
    <property type="entry name" value="FLGLRINGFLGH"/>
</dbReference>
<dbReference type="GO" id="GO:0009427">
    <property type="term" value="C:bacterial-type flagellum basal body, distal rod, L ring"/>
    <property type="evidence" value="ECO:0007669"/>
    <property type="project" value="InterPro"/>
</dbReference>
<keyword evidence="13" id="KW-0282">Flagellum</keyword>
<evidence type="ECO:0000256" key="10">
    <source>
        <dbReference type="ARBA" id="ARBA00023288"/>
    </source>
</evidence>
<evidence type="ECO:0000256" key="3">
    <source>
        <dbReference type="ARBA" id="ARBA00006929"/>
    </source>
</evidence>
<keyword evidence="9 12" id="KW-0975">Bacterial flagellum</keyword>
<protein>
    <recommendedName>
        <fullName evidence="5 12">Flagellar L-ring protein</fullName>
    </recommendedName>
    <alternativeName>
        <fullName evidence="11 12">Basal body L-ring protein</fullName>
    </alternativeName>
</protein>
<comment type="subunit">
    <text evidence="4 12">The basal body constitutes a major portion of the flagellar organelle and consists of four rings (L,P,S, and M) mounted on a central rod.</text>
</comment>
<dbReference type="EMBL" id="JAVDNV010000007">
    <property type="protein sequence ID" value="MDQ2309755.1"/>
    <property type="molecule type" value="Genomic_DNA"/>
</dbReference>
<dbReference type="EMBL" id="ABLOKC030000016">
    <property type="protein sequence ID" value="EML1472286.1"/>
    <property type="molecule type" value="Genomic_DNA"/>
</dbReference>
<dbReference type="AlphaFoldDB" id="A0AAI9DMI2"/>
<dbReference type="GO" id="GO:0003774">
    <property type="term" value="F:cytoskeletal motor activity"/>
    <property type="evidence" value="ECO:0007669"/>
    <property type="project" value="InterPro"/>
</dbReference>
<gene>
    <name evidence="12 13" type="primary">flgH</name>
    <name evidence="13" type="ORF">QEG54_003033</name>
    <name evidence="14" type="ORF">RBJ30_11700</name>
</gene>
<reference evidence="14" key="1">
    <citation type="submission" date="2023-08" db="EMBL/GenBank/DDBJ databases">
        <title>WGS of pathogenic bacterial species, Los Angeles County Public Health Laboratories.</title>
        <authorList>
            <person name="Garrigues J.M."/>
            <person name="Green N.M."/>
        </authorList>
    </citation>
    <scope>NUCLEOTIDE SEQUENCE</scope>
    <source>
        <strain evidence="14">LACPHL-BACT-2023-00068</strain>
    </source>
</reference>
<comment type="function">
    <text evidence="1 12">Assembles around the rod to form the L-ring and probably protects the motor/basal body from shearing forces during rotation.</text>
</comment>
<evidence type="ECO:0000256" key="5">
    <source>
        <dbReference type="ARBA" id="ARBA00016940"/>
    </source>
</evidence>
<reference evidence="13" key="2">
    <citation type="submission" date="2024-02" db="EMBL/GenBank/DDBJ databases">
        <authorList>
            <consortium name="Clinical and Environmental Microbiology Branch: Whole genome sequencing antimicrobial resistance pathogens in the healthcare setting"/>
        </authorList>
    </citation>
    <scope>NUCLEOTIDE SEQUENCE</scope>
    <source>
        <strain evidence="13">2021DK-00143</strain>
    </source>
</reference>
<keyword evidence="8" id="KW-0564">Palmitate</keyword>
<dbReference type="GO" id="GO:0009279">
    <property type="term" value="C:cell outer membrane"/>
    <property type="evidence" value="ECO:0007669"/>
    <property type="project" value="UniProtKB-SubCell"/>
</dbReference>
<dbReference type="Pfam" id="PF02107">
    <property type="entry name" value="FlgH"/>
    <property type="match status" value="1"/>
</dbReference>
<dbReference type="GeneID" id="61383118"/>
<evidence type="ECO:0000256" key="2">
    <source>
        <dbReference type="ARBA" id="ARBA00004635"/>
    </source>
</evidence>
<evidence type="ECO:0000256" key="6">
    <source>
        <dbReference type="ARBA" id="ARBA00022729"/>
    </source>
</evidence>
<comment type="caution">
    <text evidence="13">The sequence shown here is derived from an EMBL/GenBank/DDBJ whole genome shotgun (WGS) entry which is preliminary data.</text>
</comment>
<dbReference type="GO" id="GO:0071973">
    <property type="term" value="P:bacterial-type flagellum-dependent cell motility"/>
    <property type="evidence" value="ECO:0007669"/>
    <property type="project" value="InterPro"/>
</dbReference>
<dbReference type="InterPro" id="IPR000527">
    <property type="entry name" value="Flag_Lring"/>
</dbReference>
<keyword evidence="12" id="KW-0998">Cell outer membrane</keyword>
<proteinExistence type="inferred from homology"/>
<evidence type="ECO:0000313" key="13">
    <source>
        <dbReference type="EMBL" id="EML1472286.1"/>
    </source>
</evidence>
<accession>A0AAI9DMI2</accession>
<sequence>MKNQPFSHVARPCSVRHPSVFRRRPVLLSAIAALIITLSGCAYLPHKPLVQGETTAAPVPVQASAASGSIFQTGQAMNYGYQPMFEDRRPRNVGDTLTIILQENVSASKSSSASANRDGSTGLSFDAIPRMLSGLFGGDRTKTEVSGSSDFSGKGGAAAKNTFSGTLTVTVHQVLVNGNLQVVGEKQIAINQGTEFIRFSGVVNPRTISASNTVISTQVSDARIEYVGNGYINEAQQMGWLQRLFLNLSPF</sequence>
<evidence type="ECO:0000256" key="4">
    <source>
        <dbReference type="ARBA" id="ARBA00011439"/>
    </source>
</evidence>
<evidence type="ECO:0000256" key="7">
    <source>
        <dbReference type="ARBA" id="ARBA00023136"/>
    </source>
</evidence>
<evidence type="ECO:0000256" key="9">
    <source>
        <dbReference type="ARBA" id="ARBA00023143"/>
    </source>
</evidence>